<feature type="compositionally biased region" description="Low complexity" evidence="1">
    <location>
        <begin position="90"/>
        <end position="103"/>
    </location>
</feature>
<sequence length="453" mass="48998">MLNPGVASPALRFWTAGRPNLPPDVADAIVAHPGHRVRAALAERWSAGAARHDPGASPGPVNRPGRAPDPPVRNAAAADPRLPAERIREPLAGPDAAGHAAANPSPPPGDMHALLDDAGVPYGPASPGVAFFAEVVVTGTVRGAHADCSPEEVAELLGGDAVEVRDERQLTLGYDLAEFFWQRHGRGEPWQGTHFTVQAHRLHTPLHIDELRAALDRQGLPLADLGPDGLGCRRFERADSRVVVTADEETGRVLAISAPGGPGAAAGGAGDSARSAKQALRHLLHASEEERRRWVRRRRPADGTAPNWWLHLCHQCEIQVRDRAGARAEWARLLVRLIRHGEETGDFDRAETACRLARKATELRVRGLADEVAGALPSADDLVRECLAAMPVPREDVPTRDTVEFARENLGAMRISRQARNLVAAALPHLERVRDPGLRAELTAWAEIRRRLF</sequence>
<evidence type="ECO:0000313" key="2">
    <source>
        <dbReference type="EMBL" id="GAA2404603.1"/>
    </source>
</evidence>
<accession>A0ABN3IGX7</accession>
<evidence type="ECO:0000313" key="3">
    <source>
        <dbReference type="Proteomes" id="UP001500058"/>
    </source>
</evidence>
<dbReference type="RefSeq" id="WP_344632002.1">
    <property type="nucleotide sequence ID" value="NZ_BAAATJ010000016.1"/>
</dbReference>
<protein>
    <submittedName>
        <fullName evidence="2">Uncharacterized protein</fullName>
    </submittedName>
</protein>
<dbReference type="EMBL" id="BAAATJ010000016">
    <property type="protein sequence ID" value="GAA2404603.1"/>
    <property type="molecule type" value="Genomic_DNA"/>
</dbReference>
<reference evidence="2 3" key="1">
    <citation type="journal article" date="2019" name="Int. J. Syst. Evol. Microbiol.">
        <title>The Global Catalogue of Microorganisms (GCM) 10K type strain sequencing project: providing services to taxonomists for standard genome sequencing and annotation.</title>
        <authorList>
            <consortium name="The Broad Institute Genomics Platform"/>
            <consortium name="The Broad Institute Genome Sequencing Center for Infectious Disease"/>
            <person name="Wu L."/>
            <person name="Ma J."/>
        </authorList>
    </citation>
    <scope>NUCLEOTIDE SEQUENCE [LARGE SCALE GENOMIC DNA]</scope>
    <source>
        <strain evidence="2 3">JCM 6921</strain>
    </source>
</reference>
<name>A0ABN3IGX7_9ACTN</name>
<comment type="caution">
    <text evidence="2">The sequence shown here is derived from an EMBL/GenBank/DDBJ whole genome shotgun (WGS) entry which is preliminary data.</text>
</comment>
<gene>
    <name evidence="2" type="ORF">GCM10010420_35180</name>
</gene>
<feature type="region of interest" description="Disordered" evidence="1">
    <location>
        <begin position="47"/>
        <end position="116"/>
    </location>
</feature>
<organism evidence="2 3">
    <name type="scientific">Streptomyces glaucosporus</name>
    <dbReference type="NCBI Taxonomy" id="284044"/>
    <lineage>
        <taxon>Bacteria</taxon>
        <taxon>Bacillati</taxon>
        <taxon>Actinomycetota</taxon>
        <taxon>Actinomycetes</taxon>
        <taxon>Kitasatosporales</taxon>
        <taxon>Streptomycetaceae</taxon>
        <taxon>Streptomyces</taxon>
    </lineage>
</organism>
<proteinExistence type="predicted"/>
<keyword evidence="3" id="KW-1185">Reference proteome</keyword>
<dbReference type="Proteomes" id="UP001500058">
    <property type="component" value="Unassembled WGS sequence"/>
</dbReference>
<evidence type="ECO:0000256" key="1">
    <source>
        <dbReference type="SAM" id="MobiDB-lite"/>
    </source>
</evidence>